<dbReference type="PATRIC" id="fig|1254432.3.peg.11735"/>
<evidence type="ECO:0000313" key="1">
    <source>
        <dbReference type="EMBL" id="AGP42304.1"/>
    </source>
</evidence>
<dbReference type="Proteomes" id="UP000014803">
    <property type="component" value="Chromosome"/>
</dbReference>
<dbReference type="AlphaFoldDB" id="S4YBS7"/>
<gene>
    <name evidence="1" type="ORF">SCE1572_52080</name>
</gene>
<dbReference type="eggNOG" id="ENOG5033HAH">
    <property type="taxonomic scope" value="Bacteria"/>
</dbReference>
<proteinExistence type="predicted"/>
<dbReference type="HOGENOM" id="CLU_1069211_0_0_7"/>
<organism evidence="1 2">
    <name type="scientific">Sorangium cellulosum So0157-2</name>
    <dbReference type="NCBI Taxonomy" id="1254432"/>
    <lineage>
        <taxon>Bacteria</taxon>
        <taxon>Pseudomonadati</taxon>
        <taxon>Myxococcota</taxon>
        <taxon>Polyangia</taxon>
        <taxon>Polyangiales</taxon>
        <taxon>Polyangiaceae</taxon>
        <taxon>Sorangium</taxon>
    </lineage>
</organism>
<accession>S4YBS7</accession>
<sequence length="260" mass="29486">MLRIRREQMLAFEELALRGFEDETVEHLKDFASRHSKVIGEAGVRQVIRLGISRAKGYGFTNCGPVRFYIEMMFLFGSDFDTDPLLPWAAQELGTAAYSEQLARAMGLYHALNVYIDRVIGRDRAPFTRALRRAYEARLELLTAISGHDSEERVFSTLAQIFPERLAHLGEEPLRAFVRRGPDMAERIGLATGRGVALSILLAYALGHGFASDPLCPWVENTLRDPNLKTPEIRVERLERRAGIYLEHALRYLEEAHDNG</sequence>
<reference evidence="1 2" key="1">
    <citation type="journal article" date="2013" name="Sci. Rep.">
        <title>Extraordinary expansion of a Sorangium cellulosum genome from an alkaline milieu.</title>
        <authorList>
            <person name="Han K."/>
            <person name="Li Z.F."/>
            <person name="Peng R."/>
            <person name="Zhu L.P."/>
            <person name="Zhou T."/>
            <person name="Wang L.G."/>
            <person name="Li S.G."/>
            <person name="Zhang X.B."/>
            <person name="Hu W."/>
            <person name="Wu Z.H."/>
            <person name="Qin N."/>
            <person name="Li Y.Z."/>
        </authorList>
    </citation>
    <scope>NUCLEOTIDE SEQUENCE [LARGE SCALE GENOMIC DNA]</scope>
    <source>
        <strain evidence="1 2">So0157-2</strain>
    </source>
</reference>
<dbReference type="EMBL" id="CP003969">
    <property type="protein sequence ID" value="AGP42304.1"/>
    <property type="molecule type" value="Genomic_DNA"/>
</dbReference>
<protein>
    <submittedName>
        <fullName evidence="1">Uncharacterized protein</fullName>
    </submittedName>
</protein>
<evidence type="ECO:0000313" key="2">
    <source>
        <dbReference type="Proteomes" id="UP000014803"/>
    </source>
</evidence>
<dbReference type="KEGG" id="scu:SCE1572_52080"/>
<name>S4YBS7_SORCE</name>